<sequence length="125" mass="13474">MGIIDRREITFDRPAIMAALVDVVDGATALGLPRAKPDIVRLIPSQQRITLLWTVGDGTADFDIPAETLGALLIAHCHRRQVVLPRRAAKSVSVEADAVVLSFTVHIAAGDALVAERLKRGRSCK</sequence>
<reference evidence="1 2" key="1">
    <citation type="submission" date="2021-01" db="EMBL/GenBank/DDBJ databases">
        <title>Belnapia mucosa sp. nov. and Belnapia arida sp. nov., isolated from the Tabernas Desert (Almeria, Spain).</title>
        <authorList>
            <person name="Molina-Menor E."/>
            <person name="Vidal-Verdu A."/>
            <person name="Calonge A."/>
            <person name="Satari L."/>
            <person name="Pereto J."/>
            <person name="Porcar M."/>
        </authorList>
    </citation>
    <scope>NUCLEOTIDE SEQUENCE [LARGE SCALE GENOMIC DNA]</scope>
    <source>
        <strain evidence="1 2">T18</strain>
    </source>
</reference>
<comment type="caution">
    <text evidence="1">The sequence shown here is derived from an EMBL/GenBank/DDBJ whole genome shotgun (WGS) entry which is preliminary data.</text>
</comment>
<protein>
    <submittedName>
        <fullName evidence="1">Uncharacterized protein</fullName>
    </submittedName>
</protein>
<evidence type="ECO:0000313" key="1">
    <source>
        <dbReference type="EMBL" id="MBL6080742.1"/>
    </source>
</evidence>
<proteinExistence type="predicted"/>
<dbReference type="EMBL" id="JAETWB010000016">
    <property type="protein sequence ID" value="MBL6080742.1"/>
    <property type="molecule type" value="Genomic_DNA"/>
</dbReference>
<dbReference type="RefSeq" id="WP_202833970.1">
    <property type="nucleotide sequence ID" value="NZ_JAETWB010000016.1"/>
</dbReference>
<organism evidence="1 2">
    <name type="scientific">Belnapia arida</name>
    <dbReference type="NCBI Taxonomy" id="2804533"/>
    <lineage>
        <taxon>Bacteria</taxon>
        <taxon>Pseudomonadati</taxon>
        <taxon>Pseudomonadota</taxon>
        <taxon>Alphaproteobacteria</taxon>
        <taxon>Acetobacterales</taxon>
        <taxon>Roseomonadaceae</taxon>
        <taxon>Belnapia</taxon>
    </lineage>
</organism>
<accession>A0ABS1U7U4</accession>
<evidence type="ECO:0000313" key="2">
    <source>
        <dbReference type="Proteomes" id="UP000660885"/>
    </source>
</evidence>
<dbReference type="Proteomes" id="UP000660885">
    <property type="component" value="Unassembled WGS sequence"/>
</dbReference>
<name>A0ABS1U7U4_9PROT</name>
<gene>
    <name evidence="1" type="ORF">JMJ56_22250</name>
</gene>
<keyword evidence="2" id="KW-1185">Reference proteome</keyword>